<keyword evidence="1" id="KW-0472">Membrane</keyword>
<dbReference type="Proteomes" id="UP000006230">
    <property type="component" value="Unassembled WGS sequence"/>
</dbReference>
<feature type="transmembrane region" description="Helical" evidence="1">
    <location>
        <begin position="6"/>
        <end position="26"/>
    </location>
</feature>
<keyword evidence="1" id="KW-0812">Transmembrane</keyword>
<organism evidence="2 3">
    <name type="scientific">Salipiger bermudensis (strain DSM 26914 / JCM 13377 / KCTC 12554 / HTCC2601)</name>
    <name type="common">Pelagibaca bermudensis</name>
    <dbReference type="NCBI Taxonomy" id="314265"/>
    <lineage>
        <taxon>Bacteria</taxon>
        <taxon>Pseudomonadati</taxon>
        <taxon>Pseudomonadota</taxon>
        <taxon>Alphaproteobacteria</taxon>
        <taxon>Rhodobacterales</taxon>
        <taxon>Roseobacteraceae</taxon>
        <taxon>Salipiger</taxon>
    </lineage>
</organism>
<feature type="transmembrane region" description="Helical" evidence="1">
    <location>
        <begin position="108"/>
        <end position="126"/>
    </location>
</feature>
<sequence>MIGDTLLLAVCGIGASVLLTIAFRLWKKSKGETSVFAQDDSLEDVGLSVLSAAFPSRATTEDFRTVLRPPWGLRIGGPILAALMLIYVDLTPLTESVGWALPEGARILKLAIGAGLAYSTAMLLFVQRVAYDRREIRSYGIDPRPQTRQLSGLTGIEMHPNRPALVLSFADQPHLYIPKYLSARETFIAEMRAIAAQNAHAAPDHHRSLRYRMGL</sequence>
<dbReference type="RefSeq" id="WP_007796265.1">
    <property type="nucleotide sequence ID" value="NZ_DS022276.1"/>
</dbReference>
<protein>
    <submittedName>
        <fullName evidence="2">Uncharacterized protein</fullName>
    </submittedName>
</protein>
<dbReference type="OrthoDB" id="7837687at2"/>
<dbReference type="AlphaFoldDB" id="Q0FQE9"/>
<comment type="caution">
    <text evidence="2">The sequence shown here is derived from an EMBL/GenBank/DDBJ whole genome shotgun (WGS) entry which is preliminary data.</text>
</comment>
<feature type="transmembrane region" description="Helical" evidence="1">
    <location>
        <begin position="71"/>
        <end position="88"/>
    </location>
</feature>
<gene>
    <name evidence="2" type="ORF">R2601_15762</name>
</gene>
<evidence type="ECO:0000313" key="3">
    <source>
        <dbReference type="Proteomes" id="UP000006230"/>
    </source>
</evidence>
<keyword evidence="3" id="KW-1185">Reference proteome</keyword>
<evidence type="ECO:0000256" key="1">
    <source>
        <dbReference type="SAM" id="Phobius"/>
    </source>
</evidence>
<accession>Q0FQE9</accession>
<dbReference type="HOGENOM" id="CLU_1282209_0_0_5"/>
<evidence type="ECO:0000313" key="2">
    <source>
        <dbReference type="EMBL" id="EAU46502.1"/>
    </source>
</evidence>
<proteinExistence type="predicted"/>
<dbReference type="eggNOG" id="ENOG5034672">
    <property type="taxonomic scope" value="Bacteria"/>
</dbReference>
<keyword evidence="1" id="KW-1133">Transmembrane helix</keyword>
<name>Q0FQE9_SALBH</name>
<reference evidence="2 3" key="1">
    <citation type="journal article" date="2010" name="J. Bacteriol.">
        <title>Genome sequences of Pelagibaca bermudensis HTCC2601T and Maritimibacter alkaliphilus HTCC2654T, the type strains of two marine Roseobacter genera.</title>
        <authorList>
            <person name="Thrash J.C."/>
            <person name="Cho J.C."/>
            <person name="Ferriera S."/>
            <person name="Johnson J."/>
            <person name="Vergin K.L."/>
            <person name="Giovannoni S.J."/>
        </authorList>
    </citation>
    <scope>NUCLEOTIDE SEQUENCE [LARGE SCALE GENOMIC DNA]</scope>
    <source>
        <strain evidence="3">DSM 26914 / JCM 13377 / KCTC 12554 / HTCC2601</strain>
    </source>
</reference>
<dbReference type="EMBL" id="AATQ01000014">
    <property type="protein sequence ID" value="EAU46502.1"/>
    <property type="molecule type" value="Genomic_DNA"/>
</dbReference>